<organism evidence="3 4">
    <name type="scientific">Micromonospora echinofusca</name>
    <dbReference type="NCBI Taxonomy" id="47858"/>
    <lineage>
        <taxon>Bacteria</taxon>
        <taxon>Bacillati</taxon>
        <taxon>Actinomycetota</taxon>
        <taxon>Actinomycetes</taxon>
        <taxon>Micromonosporales</taxon>
        <taxon>Micromonosporaceae</taxon>
        <taxon>Micromonospora</taxon>
    </lineage>
</organism>
<feature type="compositionally biased region" description="Low complexity" evidence="1">
    <location>
        <begin position="322"/>
        <end position="332"/>
    </location>
</feature>
<sequence>MTRMEATWGEVTLRPGALVRVVEGGLLVGGWWSGSVVTCPPVAGELWRRLEPLLRRGLDPATATPGLPDQTARAVGWLLGLLAEHDVLVDVRVARDAHPLAACLAGLAHDPTGALDAVSRCAVEVTGEGDLPLAVRAALTASGLSVGVGADLVVCVHAEDPDDRREPCRRAASRRSGSSRPAVLPVTIRPDGALIGPLAPAGHPAAPGQAATGQATAGQADLDAHRPRRERASTEATDPAGTDAGPVGPATGHRLLPFLVAHEVVRALAGLADGTALSLRGGAVQRVGEPTGRQSRPFPARTGALAGVPAPGTGALAGVPAPGTGPTAGAAPARPPVDPDTASLGSGAADDGPVRVIGDDDRLFRAIAVGTPAVRRTGRAVVVGVGVDWPTARHLTEQRAAHAAGRAYLPVRARGTTIEIGPLSSRGVGGCLRCADTRHQAVLGSGGTASLLADARPLPLPPYWRGLIGELVAGRLADDADPRVASVLSVRDGSLGRHLIRAVPDCPACGALPPDSAGAATINLRSRRQPAPDRLRIRPEPPDLGVLRAELVDHRYGPVTHVHSDGQGPLALAAAEMPVPGRSGRVGGYGRAADHPTAQVLALLEAVEREAGRCPQGRRTTTLGSYRELAADAVDPTRLGLPEPEAVRHPAYRLDPYTPDTVTSWVWAYDLVAGRPVLVPEHAAYYGVARAGAARFLHESSSGCAVGGCLEEAVLHACLETIERDAFLLTWYAGRPPPALALPPDTDPLTRHLADRIAAEGYRLHLLDVTSDVGIPAVWALAVTDRTDRGATFSAAGAHPDPRRAAAAAILEVGVNVAVAAKVARPPRDRLLAMLADADLVAELGDHAALHLLPETLPRFDFALSEAAVGPARPLDEHFAGWRERWLHPDLTEVLRRVLAAMAAAGTPPLVVDQTGAGERRLGLAAVKVIAPGAVPMTFGHLNRRIDLPRLRQARLAAPDRPVLPHPFP</sequence>
<dbReference type="Gene3D" id="3.30.160.660">
    <property type="match status" value="1"/>
</dbReference>
<reference evidence="3 4" key="1">
    <citation type="submission" date="2016-06" db="EMBL/GenBank/DDBJ databases">
        <authorList>
            <person name="Kjaerup R.B."/>
            <person name="Dalgaard T.S."/>
            <person name="Juul-Madsen H.R."/>
        </authorList>
    </citation>
    <scope>NUCLEOTIDE SEQUENCE [LARGE SCALE GENOMIC DNA]</scope>
    <source>
        <strain evidence="3 4">DSM 43913</strain>
    </source>
</reference>
<dbReference type="PROSITE" id="PS51664">
    <property type="entry name" value="YCAO"/>
    <property type="match status" value="1"/>
</dbReference>
<dbReference type="AlphaFoldDB" id="A0A1C5GJF2"/>
<dbReference type="Gene3D" id="3.30.40.250">
    <property type="match status" value="1"/>
</dbReference>
<evidence type="ECO:0000313" key="4">
    <source>
        <dbReference type="Proteomes" id="UP000198251"/>
    </source>
</evidence>
<protein>
    <submittedName>
        <fullName evidence="3">Bacteriocin biosynthesis cyclodehydratase domain-containing protein</fullName>
    </submittedName>
</protein>
<feature type="region of interest" description="Disordered" evidence="1">
    <location>
        <begin position="160"/>
        <end position="249"/>
    </location>
</feature>
<evidence type="ECO:0000256" key="1">
    <source>
        <dbReference type="SAM" id="MobiDB-lite"/>
    </source>
</evidence>
<dbReference type="Gene3D" id="3.30.1330.230">
    <property type="match status" value="1"/>
</dbReference>
<dbReference type="Gene3D" id="3.40.50.720">
    <property type="entry name" value="NAD(P)-binding Rossmann-like Domain"/>
    <property type="match status" value="1"/>
</dbReference>
<feature type="compositionally biased region" description="Basic and acidic residues" evidence="1">
    <location>
        <begin position="160"/>
        <end position="169"/>
    </location>
</feature>
<dbReference type="InterPro" id="IPR003776">
    <property type="entry name" value="YcaO-like_dom"/>
</dbReference>
<dbReference type="Pfam" id="PF02624">
    <property type="entry name" value="YcaO"/>
    <property type="match status" value="1"/>
</dbReference>
<dbReference type="NCBIfam" id="TIGR03604">
    <property type="entry name" value="TOMM_cyclo_SagD"/>
    <property type="match status" value="1"/>
</dbReference>
<accession>A0A1C5GJF2</accession>
<evidence type="ECO:0000259" key="2">
    <source>
        <dbReference type="PROSITE" id="PS51664"/>
    </source>
</evidence>
<dbReference type="InterPro" id="IPR027624">
    <property type="entry name" value="TOMM_cyclo_SagD"/>
</dbReference>
<feature type="compositionally biased region" description="Low complexity" evidence="1">
    <location>
        <begin position="192"/>
        <end position="220"/>
    </location>
</feature>
<gene>
    <name evidence="3" type="ORF">GA0070610_6089</name>
</gene>
<dbReference type="EMBL" id="LT607733">
    <property type="protein sequence ID" value="SCG19702.1"/>
    <property type="molecule type" value="Genomic_DNA"/>
</dbReference>
<name>A0A1C5GJF2_MICEH</name>
<feature type="region of interest" description="Disordered" evidence="1">
    <location>
        <begin position="322"/>
        <end position="352"/>
    </location>
</feature>
<dbReference type="PANTHER" id="PTHR37809">
    <property type="entry name" value="RIBOSOMAL PROTEIN S12 METHYLTHIOTRANSFERASE ACCESSORY FACTOR YCAO"/>
    <property type="match status" value="1"/>
</dbReference>
<dbReference type="NCBIfam" id="TIGR03882">
    <property type="entry name" value="cyclo_dehyd_2"/>
    <property type="match status" value="1"/>
</dbReference>
<proteinExistence type="predicted"/>
<dbReference type="PANTHER" id="PTHR37809:SF1">
    <property type="entry name" value="RIBOSOMAL PROTEIN S12 METHYLTHIOTRANSFERASE ACCESSORY FACTOR YCAO"/>
    <property type="match status" value="1"/>
</dbReference>
<feature type="domain" description="YcaO" evidence="2">
    <location>
        <begin position="590"/>
        <end position="969"/>
    </location>
</feature>
<feature type="compositionally biased region" description="Basic and acidic residues" evidence="1">
    <location>
        <begin position="222"/>
        <end position="233"/>
    </location>
</feature>
<dbReference type="Proteomes" id="UP000198251">
    <property type="component" value="Chromosome I"/>
</dbReference>
<dbReference type="InterPro" id="IPR022291">
    <property type="entry name" value="Bacteriocin_synth_cyclodeHase"/>
</dbReference>
<keyword evidence="4" id="KW-1185">Reference proteome</keyword>
<evidence type="ECO:0000313" key="3">
    <source>
        <dbReference type="EMBL" id="SCG19702.1"/>
    </source>
</evidence>